<dbReference type="InterPro" id="IPR056490">
    <property type="entry name" value="Rcc01698_C"/>
</dbReference>
<evidence type="ECO:0000259" key="1">
    <source>
        <dbReference type="Pfam" id="PF23666"/>
    </source>
</evidence>
<keyword evidence="3" id="KW-1185">Reference proteome</keyword>
<accession>A0ABQ4R4P6</accession>
<reference evidence="2" key="1">
    <citation type="journal article" date="2021" name="Front. Microbiol.">
        <title>Comprehensive Comparative Genomics and Phenotyping of Methylobacterium Species.</title>
        <authorList>
            <person name="Alessa O."/>
            <person name="Ogura Y."/>
            <person name="Fujitani Y."/>
            <person name="Takami H."/>
            <person name="Hayashi T."/>
            <person name="Sahin N."/>
            <person name="Tani A."/>
        </authorList>
    </citation>
    <scope>NUCLEOTIDE SEQUENCE</scope>
    <source>
        <strain evidence="2">KCTC 52305</strain>
    </source>
</reference>
<evidence type="ECO:0000313" key="3">
    <source>
        <dbReference type="Proteomes" id="UP001055167"/>
    </source>
</evidence>
<dbReference type="EMBL" id="BPQH01000019">
    <property type="protein sequence ID" value="GJD52412.1"/>
    <property type="molecule type" value="Genomic_DNA"/>
</dbReference>
<proteinExistence type="predicted"/>
<dbReference type="Proteomes" id="UP001055167">
    <property type="component" value="Unassembled WGS sequence"/>
</dbReference>
<reference evidence="2" key="2">
    <citation type="submission" date="2021-08" db="EMBL/GenBank/DDBJ databases">
        <authorList>
            <person name="Tani A."/>
            <person name="Ola A."/>
            <person name="Ogura Y."/>
            <person name="Katsura K."/>
            <person name="Hayashi T."/>
        </authorList>
    </citation>
    <scope>NUCLEOTIDE SEQUENCE</scope>
    <source>
        <strain evidence="2">KCTC 52305</strain>
    </source>
</reference>
<comment type="caution">
    <text evidence="2">The sequence shown here is derived from an EMBL/GenBank/DDBJ whole genome shotgun (WGS) entry which is preliminary data.</text>
</comment>
<protein>
    <recommendedName>
        <fullName evidence="1">Rcc01698-like C-terminal domain-containing protein</fullName>
    </recommendedName>
</protein>
<sequence length="218" mass="23096">MLDGANVAAVETPSGRWEVLQWAECRLTGPGRYRLTRLLRGQAGSDADATGPVPAGSRFVVLGGALVPLGLAPAARGQPQVLRVGPQARAPTDPSWRRLAFTSEAVAARPLAPVHPRLRRLANGDLRLTWIRRTRLDGDAWEQAEVPLGEEREAYALDILDAGGGVRRTLTLDSPSATYPAAAQQADFGGPVARLSFALHQLSAACGRGAPLRSSLDA</sequence>
<name>A0ABQ4R4P6_9HYPH</name>
<dbReference type="Pfam" id="PF23666">
    <property type="entry name" value="Rcc01698_C"/>
    <property type="match status" value="1"/>
</dbReference>
<evidence type="ECO:0000313" key="2">
    <source>
        <dbReference type="EMBL" id="GJD52412.1"/>
    </source>
</evidence>
<gene>
    <name evidence="2" type="ORF">OPKNFCMD_5177</name>
</gene>
<feature type="domain" description="Rcc01698-like C-terminal" evidence="1">
    <location>
        <begin position="1"/>
        <end position="60"/>
    </location>
</feature>
<organism evidence="2 3">
    <name type="scientific">Methylobacterium crusticola</name>
    <dbReference type="NCBI Taxonomy" id="1697972"/>
    <lineage>
        <taxon>Bacteria</taxon>
        <taxon>Pseudomonadati</taxon>
        <taxon>Pseudomonadota</taxon>
        <taxon>Alphaproteobacteria</taxon>
        <taxon>Hyphomicrobiales</taxon>
        <taxon>Methylobacteriaceae</taxon>
        <taxon>Methylobacterium</taxon>
    </lineage>
</organism>